<dbReference type="EMBL" id="KL584831">
    <property type="protein sequence ID" value="KEQ63620.1"/>
    <property type="molecule type" value="Genomic_DNA"/>
</dbReference>
<evidence type="ECO:0000313" key="1">
    <source>
        <dbReference type="EMBL" id="KEQ63620.1"/>
    </source>
</evidence>
<dbReference type="AlphaFoldDB" id="A0A074VSB2"/>
<dbReference type="Proteomes" id="UP000030672">
    <property type="component" value="Unassembled WGS sequence"/>
</dbReference>
<protein>
    <submittedName>
        <fullName evidence="1">Uncharacterized protein</fullName>
    </submittedName>
</protein>
<gene>
    <name evidence="1" type="ORF">M437DRAFT_83987</name>
</gene>
<dbReference type="HOGENOM" id="CLU_1695117_0_0_1"/>
<keyword evidence="2" id="KW-1185">Reference proteome</keyword>
<name>A0A074VSB2_AURM1</name>
<accession>A0A074VSB2</accession>
<dbReference type="RefSeq" id="XP_040880643.1">
    <property type="nucleotide sequence ID" value="XM_041028024.1"/>
</dbReference>
<dbReference type="GeneID" id="63921397"/>
<organism evidence="1 2">
    <name type="scientific">Aureobasidium melanogenum (strain CBS 110374)</name>
    <name type="common">Aureobasidium pullulans var. melanogenum</name>
    <dbReference type="NCBI Taxonomy" id="1043003"/>
    <lineage>
        <taxon>Eukaryota</taxon>
        <taxon>Fungi</taxon>
        <taxon>Dikarya</taxon>
        <taxon>Ascomycota</taxon>
        <taxon>Pezizomycotina</taxon>
        <taxon>Dothideomycetes</taxon>
        <taxon>Dothideomycetidae</taxon>
        <taxon>Dothideales</taxon>
        <taxon>Saccotheciaceae</taxon>
        <taxon>Aureobasidium</taxon>
    </lineage>
</organism>
<proteinExistence type="predicted"/>
<sequence>MTIPTSALAQKCFCSVCISVQWPQGVVAFWAQVHPRKRFRRSRPHQVIYPSPNPAIIPRPALSLSRRLNEVVIHTRGTPPINTIPESLVASRQNGLAARVANSAASTRSNQVPFTLGQAHALTPAERSLERVRAGLARYRTSTILTLSGQISRSD</sequence>
<reference evidence="1 2" key="1">
    <citation type="journal article" date="2014" name="BMC Genomics">
        <title>Genome sequencing of four Aureobasidium pullulans varieties: biotechnological potential, stress tolerance, and description of new species.</title>
        <authorList>
            <person name="Gostin Ar C."/>
            <person name="Ohm R.A."/>
            <person name="Kogej T."/>
            <person name="Sonjak S."/>
            <person name="Turk M."/>
            <person name="Zajc J."/>
            <person name="Zalar P."/>
            <person name="Grube M."/>
            <person name="Sun H."/>
            <person name="Han J."/>
            <person name="Sharma A."/>
            <person name="Chiniquy J."/>
            <person name="Ngan C.Y."/>
            <person name="Lipzen A."/>
            <person name="Barry K."/>
            <person name="Grigoriev I.V."/>
            <person name="Gunde-Cimerman N."/>
        </authorList>
    </citation>
    <scope>NUCLEOTIDE SEQUENCE [LARGE SCALE GENOMIC DNA]</scope>
    <source>
        <strain evidence="1 2">CBS 110374</strain>
    </source>
</reference>
<evidence type="ECO:0000313" key="2">
    <source>
        <dbReference type="Proteomes" id="UP000030672"/>
    </source>
</evidence>